<evidence type="ECO:0000313" key="2">
    <source>
        <dbReference type="Proteomes" id="UP000466442"/>
    </source>
</evidence>
<proteinExistence type="predicted"/>
<gene>
    <name evidence="1" type="ORF">GE061_014897</name>
</gene>
<dbReference type="EMBL" id="WIXP02000006">
    <property type="protein sequence ID" value="KAF6209153.1"/>
    <property type="molecule type" value="Genomic_DNA"/>
</dbReference>
<evidence type="ECO:0000313" key="1">
    <source>
        <dbReference type="EMBL" id="KAF6209153.1"/>
    </source>
</evidence>
<dbReference type="Proteomes" id="UP000466442">
    <property type="component" value="Unassembled WGS sequence"/>
</dbReference>
<keyword evidence="2" id="KW-1185">Reference proteome</keyword>
<organism evidence="1 2">
    <name type="scientific">Apolygus lucorum</name>
    <name type="common">Small green plant bug</name>
    <name type="synonym">Lygocoris lucorum</name>
    <dbReference type="NCBI Taxonomy" id="248454"/>
    <lineage>
        <taxon>Eukaryota</taxon>
        <taxon>Metazoa</taxon>
        <taxon>Ecdysozoa</taxon>
        <taxon>Arthropoda</taxon>
        <taxon>Hexapoda</taxon>
        <taxon>Insecta</taxon>
        <taxon>Pterygota</taxon>
        <taxon>Neoptera</taxon>
        <taxon>Paraneoptera</taxon>
        <taxon>Hemiptera</taxon>
        <taxon>Heteroptera</taxon>
        <taxon>Panheteroptera</taxon>
        <taxon>Cimicomorpha</taxon>
        <taxon>Miridae</taxon>
        <taxon>Mirini</taxon>
        <taxon>Apolygus</taxon>
    </lineage>
</organism>
<comment type="caution">
    <text evidence="1">The sequence shown here is derived from an EMBL/GenBank/DDBJ whole genome shotgun (WGS) entry which is preliminary data.</text>
</comment>
<sequence>MKRFELSRNTPNPTVDVTLSGLQVSSDLSWHPHVRSLLTKLAISYFVLRRLVSCLSRPILLEVLEIYALVESHIRNLGLLTIHSMFAIKVILYVKNNISEFPAAAHSYDMRNRHNLATERLRLTTSPAANVTHLGAKMFNCLSPRLRSLSCITLKKKS</sequence>
<reference evidence="1" key="1">
    <citation type="journal article" date="2021" name="Mol. Ecol. Resour.">
        <title>Apolygus lucorum genome provides insights into omnivorousness and mesophyll feeding.</title>
        <authorList>
            <person name="Liu Y."/>
            <person name="Liu H."/>
            <person name="Wang H."/>
            <person name="Huang T."/>
            <person name="Liu B."/>
            <person name="Yang B."/>
            <person name="Yin L."/>
            <person name="Li B."/>
            <person name="Zhang Y."/>
            <person name="Zhang S."/>
            <person name="Jiang F."/>
            <person name="Zhang X."/>
            <person name="Ren Y."/>
            <person name="Wang B."/>
            <person name="Wang S."/>
            <person name="Lu Y."/>
            <person name="Wu K."/>
            <person name="Fan W."/>
            <person name="Wang G."/>
        </authorList>
    </citation>
    <scope>NUCLEOTIDE SEQUENCE</scope>
    <source>
        <strain evidence="1">12Hb</strain>
    </source>
</reference>
<dbReference type="AlphaFoldDB" id="A0A8S9XJI6"/>
<name>A0A8S9XJI6_APOLU</name>
<protein>
    <submittedName>
        <fullName evidence="1">Uncharacterized protein</fullName>
    </submittedName>
</protein>
<accession>A0A8S9XJI6</accession>